<dbReference type="Gene3D" id="3.80.10.10">
    <property type="entry name" value="Ribonuclease Inhibitor"/>
    <property type="match status" value="2"/>
</dbReference>
<dbReference type="PANTHER" id="PTHR45661:SF3">
    <property type="entry name" value="IG-LIKE DOMAIN-CONTAINING PROTEIN"/>
    <property type="match status" value="1"/>
</dbReference>
<dbReference type="InterPro" id="IPR026906">
    <property type="entry name" value="LRR_5"/>
</dbReference>
<proteinExistence type="predicted"/>
<dbReference type="SUPFAM" id="SSF52058">
    <property type="entry name" value="L domain-like"/>
    <property type="match status" value="1"/>
</dbReference>
<dbReference type="InterPro" id="IPR032675">
    <property type="entry name" value="LRR_dom_sf"/>
</dbReference>
<accession>A0A146KB62</accession>
<sequence length="368" mass="42444">MVVAPHLQRIGESAFEDSYVNFVISSKISHLENSAFYGATFLKHISLRDAEHIGQNCFSNCYNLKNVENDVCTSLGQSSFSYCKNLFSISFKQLQSLDCKTFSESCICNVDLPQVTEVQNLRSLFQNCVFSDMTKRELFSKRQPENIQHCEIKTKNQLENLFKWLPRLCFGAKRATQQNAALFYLRNAILLPENVEIVETGAFEGFQHRVYQIFAPGVTQIEGYAFNKLPWLRECHFPQLVKTGWGAFYQSVSLTKFFARKLQLIGRYTFEYSGLEYVKFPEVVEVQEAAFSKSKIVKCDLQKVKTIQKEAFAMTQVSNRYQSVIAEGTAYIGCTPFGAPKIKVRTNEKQIRLIKQYMELFKKRKVEY</sequence>
<gene>
    <name evidence="1" type="ORF">TPC1_14192</name>
</gene>
<evidence type="ECO:0000313" key="1">
    <source>
        <dbReference type="EMBL" id="JAP93508.1"/>
    </source>
</evidence>
<dbReference type="PANTHER" id="PTHR45661">
    <property type="entry name" value="SURFACE ANTIGEN"/>
    <property type="match status" value="1"/>
</dbReference>
<protein>
    <submittedName>
        <fullName evidence="1">Leucine rich repeats-containing protein</fullName>
    </submittedName>
</protein>
<dbReference type="EMBL" id="GDID01003098">
    <property type="protein sequence ID" value="JAP93508.1"/>
    <property type="molecule type" value="Transcribed_RNA"/>
</dbReference>
<dbReference type="AlphaFoldDB" id="A0A146KB62"/>
<dbReference type="InterPro" id="IPR053139">
    <property type="entry name" value="Surface_bspA-like"/>
</dbReference>
<dbReference type="Pfam" id="PF13306">
    <property type="entry name" value="LRR_5"/>
    <property type="match status" value="2"/>
</dbReference>
<reference evidence="1" key="1">
    <citation type="submission" date="2015-07" db="EMBL/GenBank/DDBJ databases">
        <title>Adaptation to a free-living lifestyle via gene acquisitions in the diplomonad Trepomonas sp. PC1.</title>
        <authorList>
            <person name="Xu F."/>
            <person name="Jerlstrom-Hultqvist J."/>
            <person name="Kolisko M."/>
            <person name="Simpson A.G.B."/>
            <person name="Roger A.J."/>
            <person name="Svard S.G."/>
            <person name="Andersson J.O."/>
        </authorList>
    </citation>
    <scope>NUCLEOTIDE SEQUENCE</scope>
    <source>
        <strain evidence="1">PC1</strain>
    </source>
</reference>
<organism evidence="1">
    <name type="scientific">Trepomonas sp. PC1</name>
    <dbReference type="NCBI Taxonomy" id="1076344"/>
    <lineage>
        <taxon>Eukaryota</taxon>
        <taxon>Metamonada</taxon>
        <taxon>Diplomonadida</taxon>
        <taxon>Hexamitidae</taxon>
        <taxon>Hexamitinae</taxon>
        <taxon>Trepomonas</taxon>
    </lineage>
</organism>
<name>A0A146KB62_9EUKA</name>